<dbReference type="InterPro" id="IPR003737">
    <property type="entry name" value="GlcNAc_PI_deacetylase-related"/>
</dbReference>
<protein>
    <submittedName>
        <fullName evidence="1">PIG-L family deacetylase</fullName>
    </submittedName>
</protein>
<dbReference type="PANTHER" id="PTHR12993:SF11">
    <property type="entry name" value="N-ACETYLGLUCOSAMINYL-PHOSPHATIDYLINOSITOL DE-N-ACETYLASE"/>
    <property type="match status" value="1"/>
</dbReference>
<dbReference type="Gene3D" id="3.40.50.10320">
    <property type="entry name" value="LmbE-like"/>
    <property type="match status" value="1"/>
</dbReference>
<dbReference type="PANTHER" id="PTHR12993">
    <property type="entry name" value="N-ACETYLGLUCOSAMINYL-PHOSPHATIDYLINOSITOL DE-N-ACETYLASE-RELATED"/>
    <property type="match status" value="1"/>
</dbReference>
<reference evidence="2 3" key="2">
    <citation type="submission" date="2019-07" db="EMBL/GenBank/DDBJ databases">
        <title>Algibacter marinivivus sp. nov., isolated from the surface of a marine red alga.</title>
        <authorList>
            <person name="Zhong X."/>
            <person name="Xu W."/>
            <person name="Zhang Y."/>
            <person name="Zhang Q."/>
            <person name="Du Z."/>
        </authorList>
    </citation>
    <scope>NUCLEOTIDE SEQUENCE [LARGE SCALE GENOMIC DNA]</scope>
    <source>
        <strain evidence="2 3">RU-4-M-4</strain>
    </source>
</reference>
<dbReference type="EMBL" id="VMBF01000004">
    <property type="protein sequence ID" value="TSJ77581.1"/>
    <property type="molecule type" value="Genomic_DNA"/>
</dbReference>
<dbReference type="GO" id="GO:0016811">
    <property type="term" value="F:hydrolase activity, acting on carbon-nitrogen (but not peptide) bonds, in linear amides"/>
    <property type="evidence" value="ECO:0007669"/>
    <property type="project" value="TreeGrafter"/>
</dbReference>
<reference evidence="1 4" key="1">
    <citation type="journal article" date="2015" name="Int. J. Syst. Evol. Microbiol.">
        <title>Algibacter amylolyticus sp. nov., isolated from intertidal sediment.</title>
        <authorList>
            <person name="Zhang D.C."/>
            <person name="Wu J."/>
            <person name="Neuner K."/>
            <person name="Yao J."/>
            <person name="Margesin R."/>
        </authorList>
    </citation>
    <scope>NUCLEOTIDE SEQUENCE [LARGE SCALE GENOMIC DNA]</scope>
    <source>
        <strain evidence="1 4">RU-4-M-4</strain>
    </source>
</reference>
<evidence type="ECO:0000313" key="4">
    <source>
        <dbReference type="Proteomes" id="UP000322315"/>
    </source>
</evidence>
<dbReference type="Proteomes" id="UP000315145">
    <property type="component" value="Unassembled WGS sequence"/>
</dbReference>
<accession>A0A5M7BA18</accession>
<dbReference type="AlphaFoldDB" id="A0A5M7BA18"/>
<keyword evidence="3" id="KW-1185">Reference proteome</keyword>
<proteinExistence type="predicted"/>
<dbReference type="EMBL" id="VWRS01000004">
    <property type="protein sequence ID" value="KAA5825087.1"/>
    <property type="molecule type" value="Genomic_DNA"/>
</dbReference>
<dbReference type="PROSITE" id="PS51257">
    <property type="entry name" value="PROKAR_LIPOPROTEIN"/>
    <property type="match status" value="1"/>
</dbReference>
<dbReference type="SUPFAM" id="SSF102588">
    <property type="entry name" value="LmbE-like"/>
    <property type="match status" value="1"/>
</dbReference>
<sequence>MNKLLSILCTLIILVACKNSSNKEDETEVVSNKTKSLMAIFAHPDDEIVISPLLTKYANEGVTINLVFVTDGSKGVAEHANIPVGDSLAKVRMEEALCVTKTLGINPPIFLKYTDGDLALYENLYALDDKIDSLFTKHNPNVVITFGPGGEYGHSDHRIVSNIVTEVFQREASETLNHLLFYGFPKEAQADDLKLKSKVGNWFNENWKTTQKRFLTHRIPFNENELTIAHKGASCHKSQYTPDTIDDLFTIMKQTDSAIYLRSWNGSKTLKDNIFD</sequence>
<reference evidence="1" key="3">
    <citation type="submission" date="2019-09" db="EMBL/GenBank/DDBJ databases">
        <authorList>
            <person name="Zhang D.-C."/>
        </authorList>
    </citation>
    <scope>NUCLEOTIDE SEQUENCE</scope>
    <source>
        <strain evidence="1">RU-4-M-4</strain>
    </source>
</reference>
<evidence type="ECO:0000313" key="1">
    <source>
        <dbReference type="EMBL" id="KAA5825087.1"/>
    </source>
</evidence>
<dbReference type="InterPro" id="IPR024078">
    <property type="entry name" value="LmbE-like_dom_sf"/>
</dbReference>
<dbReference type="Proteomes" id="UP000322315">
    <property type="component" value="Unassembled WGS sequence"/>
</dbReference>
<name>A0A5M7BA18_9FLAO</name>
<evidence type="ECO:0000313" key="2">
    <source>
        <dbReference type="EMBL" id="TSJ77581.1"/>
    </source>
</evidence>
<dbReference type="Pfam" id="PF02585">
    <property type="entry name" value="PIG-L"/>
    <property type="match status" value="1"/>
</dbReference>
<dbReference type="RefSeq" id="WP_144116121.1">
    <property type="nucleotide sequence ID" value="NZ_JACHGE010000005.1"/>
</dbReference>
<evidence type="ECO:0000313" key="3">
    <source>
        <dbReference type="Proteomes" id="UP000315145"/>
    </source>
</evidence>
<organism evidence="1 4">
    <name type="scientific">Algibacter amylolyticus</name>
    <dbReference type="NCBI Taxonomy" id="1608400"/>
    <lineage>
        <taxon>Bacteria</taxon>
        <taxon>Pseudomonadati</taxon>
        <taxon>Bacteroidota</taxon>
        <taxon>Flavobacteriia</taxon>
        <taxon>Flavobacteriales</taxon>
        <taxon>Flavobacteriaceae</taxon>
        <taxon>Algibacter</taxon>
    </lineage>
</organism>
<dbReference type="OrthoDB" id="9790023at2"/>
<gene>
    <name evidence="1" type="ORF">F2B50_07780</name>
    <name evidence="2" type="ORF">FPF71_07780</name>
</gene>
<comment type="caution">
    <text evidence="1">The sequence shown here is derived from an EMBL/GenBank/DDBJ whole genome shotgun (WGS) entry which is preliminary data.</text>
</comment>